<organism evidence="1 2">
    <name type="scientific">Moelleriella libera RCEF 2490</name>
    <dbReference type="NCBI Taxonomy" id="1081109"/>
    <lineage>
        <taxon>Eukaryota</taxon>
        <taxon>Fungi</taxon>
        <taxon>Dikarya</taxon>
        <taxon>Ascomycota</taxon>
        <taxon>Pezizomycotina</taxon>
        <taxon>Sordariomycetes</taxon>
        <taxon>Hypocreomycetidae</taxon>
        <taxon>Hypocreales</taxon>
        <taxon>Clavicipitaceae</taxon>
        <taxon>Moelleriella</taxon>
    </lineage>
</organism>
<name>A0A167YIX2_9HYPO</name>
<keyword evidence="2" id="KW-1185">Reference proteome</keyword>
<comment type="caution">
    <text evidence="1">The sequence shown here is derived from an EMBL/GenBank/DDBJ whole genome shotgun (WGS) entry which is preliminary data.</text>
</comment>
<proteinExistence type="predicted"/>
<accession>A0A167YIX2</accession>
<gene>
    <name evidence="1" type="ORF">AAL_06642</name>
</gene>
<evidence type="ECO:0000313" key="2">
    <source>
        <dbReference type="Proteomes" id="UP000078544"/>
    </source>
</evidence>
<dbReference type="OrthoDB" id="5598852at2759"/>
<protein>
    <submittedName>
        <fullName evidence="1">Uncharacterized protein</fullName>
    </submittedName>
</protein>
<dbReference type="Proteomes" id="UP000078544">
    <property type="component" value="Unassembled WGS sequence"/>
</dbReference>
<reference evidence="1 2" key="1">
    <citation type="journal article" date="2016" name="Genome Biol. Evol.">
        <title>Divergent and convergent evolution of fungal pathogenicity.</title>
        <authorList>
            <person name="Shang Y."/>
            <person name="Xiao G."/>
            <person name="Zheng P."/>
            <person name="Cen K."/>
            <person name="Zhan S."/>
            <person name="Wang C."/>
        </authorList>
    </citation>
    <scope>NUCLEOTIDE SEQUENCE [LARGE SCALE GENOMIC DNA]</scope>
    <source>
        <strain evidence="1 2">RCEF 2490</strain>
    </source>
</reference>
<sequence length="96" mass="10815">MVDEATCHLVGVIDWAEAVEVFWDRYKREVGGLSDDQPRTIKLVRILGLLLSRGFTSRLANKSVPVPDGDDEPGRYNMMSLDGFLINPQTKFNGFE</sequence>
<dbReference type="AlphaFoldDB" id="A0A167YIX2"/>
<dbReference type="STRING" id="1081109.A0A167YIX2"/>
<dbReference type="EMBL" id="AZGY01000018">
    <property type="protein sequence ID" value="KZZ91406.1"/>
    <property type="molecule type" value="Genomic_DNA"/>
</dbReference>
<evidence type="ECO:0000313" key="1">
    <source>
        <dbReference type="EMBL" id="KZZ91406.1"/>
    </source>
</evidence>